<dbReference type="EMBL" id="JANPWB010000009">
    <property type="protein sequence ID" value="KAJ1157521.1"/>
    <property type="molecule type" value="Genomic_DNA"/>
</dbReference>
<name>A0AAV7RXJ7_PLEWA</name>
<sequence length="141" mass="15752">MRHDASVRMQHCRLCMRLQLVHFPLRLPGASCLKHDSTPTGAGSAAISQEGNTRHCTARLSRLQCCPRPALGSGKLIEAPTEFHRAPRILATHPLLTAMITVKRCLPHDRSAEGSQMLKRVNRKIMSHSLDGERPFMTPER</sequence>
<comment type="caution">
    <text evidence="1">The sequence shown here is derived from an EMBL/GenBank/DDBJ whole genome shotgun (WGS) entry which is preliminary data.</text>
</comment>
<organism evidence="1 2">
    <name type="scientific">Pleurodeles waltl</name>
    <name type="common">Iberian ribbed newt</name>
    <dbReference type="NCBI Taxonomy" id="8319"/>
    <lineage>
        <taxon>Eukaryota</taxon>
        <taxon>Metazoa</taxon>
        <taxon>Chordata</taxon>
        <taxon>Craniata</taxon>
        <taxon>Vertebrata</taxon>
        <taxon>Euteleostomi</taxon>
        <taxon>Amphibia</taxon>
        <taxon>Batrachia</taxon>
        <taxon>Caudata</taxon>
        <taxon>Salamandroidea</taxon>
        <taxon>Salamandridae</taxon>
        <taxon>Pleurodelinae</taxon>
        <taxon>Pleurodeles</taxon>
    </lineage>
</organism>
<reference evidence="1" key="1">
    <citation type="journal article" date="2022" name="bioRxiv">
        <title>Sequencing and chromosome-scale assembly of the giantPleurodeles waltlgenome.</title>
        <authorList>
            <person name="Brown T."/>
            <person name="Elewa A."/>
            <person name="Iarovenko S."/>
            <person name="Subramanian E."/>
            <person name="Araus A.J."/>
            <person name="Petzold A."/>
            <person name="Susuki M."/>
            <person name="Suzuki K.-i.T."/>
            <person name="Hayashi T."/>
            <person name="Toyoda A."/>
            <person name="Oliveira C."/>
            <person name="Osipova E."/>
            <person name="Leigh N.D."/>
            <person name="Simon A."/>
            <person name="Yun M.H."/>
        </authorList>
    </citation>
    <scope>NUCLEOTIDE SEQUENCE</scope>
    <source>
        <strain evidence="1">20211129_DDA</strain>
        <tissue evidence="1">Liver</tissue>
    </source>
</reference>
<accession>A0AAV7RXJ7</accession>
<proteinExistence type="predicted"/>
<evidence type="ECO:0000313" key="1">
    <source>
        <dbReference type="EMBL" id="KAJ1157521.1"/>
    </source>
</evidence>
<evidence type="ECO:0000313" key="2">
    <source>
        <dbReference type="Proteomes" id="UP001066276"/>
    </source>
</evidence>
<dbReference type="Proteomes" id="UP001066276">
    <property type="component" value="Chromosome 5"/>
</dbReference>
<keyword evidence="2" id="KW-1185">Reference proteome</keyword>
<dbReference type="AlphaFoldDB" id="A0AAV7RXJ7"/>
<gene>
    <name evidence="1" type="ORF">NDU88_010229</name>
</gene>
<protein>
    <submittedName>
        <fullName evidence="1">Uncharacterized protein</fullName>
    </submittedName>
</protein>